<dbReference type="eggNOG" id="COG2073">
    <property type="taxonomic scope" value="Bacteria"/>
</dbReference>
<reference evidence="10 11" key="1">
    <citation type="journal article" date="2008" name="Proc. Natl. Acad. Sci. U.S.A.">
        <title>The genome of Cyanothece 51142, a unicellular diazotrophic cyanobacterium important in the marine nitrogen cycle.</title>
        <authorList>
            <person name="Welsh E.A."/>
            <person name="Liberton M."/>
            <person name="Stoeckel J."/>
            <person name="Loh T."/>
            <person name="Elvitigala T."/>
            <person name="Wang C."/>
            <person name="Wollam A."/>
            <person name="Fulton R.S."/>
            <person name="Clifton S.W."/>
            <person name="Jacobs J.M."/>
            <person name="Aurora R."/>
            <person name="Ghosh B.K."/>
            <person name="Sherman L.A."/>
            <person name="Smith R.D."/>
            <person name="Wilson R.K."/>
            <person name="Pakrasi H.B."/>
        </authorList>
    </citation>
    <scope>NUCLEOTIDE SEQUENCE [LARGE SCALE GENOMIC DNA]</scope>
    <source>
        <strain evidence="11">ATCC 51142 / BH68</strain>
    </source>
</reference>
<dbReference type="Pfam" id="PF00590">
    <property type="entry name" value="TP_methylase"/>
    <property type="match status" value="1"/>
</dbReference>
<dbReference type="GO" id="GO:0008168">
    <property type="term" value="F:methyltransferase activity"/>
    <property type="evidence" value="ECO:0007669"/>
    <property type="project" value="UniProtKB-KW"/>
</dbReference>
<dbReference type="InterPro" id="IPR038029">
    <property type="entry name" value="GbiG_N_sf"/>
</dbReference>
<dbReference type="InterPro" id="IPR014776">
    <property type="entry name" value="4pyrrole_Mease_sub2"/>
</dbReference>
<comment type="pathway">
    <text evidence="1">Cofactor biosynthesis; adenosylcobalamin biosynthesis.</text>
</comment>
<dbReference type="InterPro" id="IPR006363">
    <property type="entry name" value="Cbl_synth_CobJ/CibH_dom"/>
</dbReference>
<dbReference type="HOGENOM" id="CLU_009721_2_1_3"/>
<dbReference type="SUPFAM" id="SSF159664">
    <property type="entry name" value="CobE/GbiG C-terminal domain-like"/>
    <property type="match status" value="1"/>
</dbReference>
<dbReference type="InterPro" id="IPR021744">
    <property type="entry name" value="CbiG_N"/>
</dbReference>
<feature type="domain" description="Cobalamin biosynthesis central region" evidence="9">
    <location>
        <begin position="152"/>
        <end position="243"/>
    </location>
</feature>
<keyword evidence="2" id="KW-0169">Cobalamin biosynthesis</keyword>
<dbReference type="SUPFAM" id="SSF53790">
    <property type="entry name" value="Tetrapyrrole methylase"/>
    <property type="match status" value="1"/>
</dbReference>
<evidence type="ECO:0000256" key="5">
    <source>
        <dbReference type="ARBA" id="ARBA00022691"/>
    </source>
</evidence>
<evidence type="ECO:0000259" key="9">
    <source>
        <dbReference type="Pfam" id="PF11761"/>
    </source>
</evidence>
<dbReference type="GO" id="GO:0032259">
    <property type="term" value="P:methylation"/>
    <property type="evidence" value="ECO:0007669"/>
    <property type="project" value="UniProtKB-KW"/>
</dbReference>
<dbReference type="KEGG" id="cyt:cce_0926"/>
<dbReference type="Gene3D" id="3.30.420.180">
    <property type="entry name" value="CobE/GbiG C-terminal domain"/>
    <property type="match status" value="1"/>
</dbReference>
<dbReference type="EMBL" id="CP000806">
    <property type="protein sequence ID" value="ACB50277.1"/>
    <property type="molecule type" value="Genomic_DNA"/>
</dbReference>
<dbReference type="InterPro" id="IPR002750">
    <property type="entry name" value="CobE/GbiG_C"/>
</dbReference>
<keyword evidence="11" id="KW-1185">Reference proteome</keyword>
<keyword evidence="5" id="KW-0949">S-adenosyl-L-methionine</keyword>
<dbReference type="GO" id="GO:0009236">
    <property type="term" value="P:cobalamin biosynthetic process"/>
    <property type="evidence" value="ECO:0007669"/>
    <property type="project" value="UniProtKB-UniPathway"/>
</dbReference>
<dbReference type="InterPro" id="IPR021745">
    <property type="entry name" value="CbiG_mid"/>
</dbReference>
<dbReference type="UniPathway" id="UPA00148"/>
<evidence type="ECO:0000259" key="7">
    <source>
        <dbReference type="Pfam" id="PF01890"/>
    </source>
</evidence>
<gene>
    <name evidence="10" type="primary">cbiGH</name>
    <name evidence="10" type="ordered locus">cce_0926</name>
</gene>
<organism evidence="10 11">
    <name type="scientific">Crocosphaera subtropica (strain ATCC 51142 / BH68)</name>
    <name type="common">Cyanothece sp. (strain ATCC 51142)</name>
    <dbReference type="NCBI Taxonomy" id="43989"/>
    <lineage>
        <taxon>Bacteria</taxon>
        <taxon>Bacillati</taxon>
        <taxon>Cyanobacteriota</taxon>
        <taxon>Cyanophyceae</taxon>
        <taxon>Oscillatoriophycideae</taxon>
        <taxon>Chroococcales</taxon>
        <taxon>Aphanothecaceae</taxon>
        <taxon>Crocosphaera</taxon>
        <taxon>Crocosphaera subtropica</taxon>
    </lineage>
</organism>
<evidence type="ECO:0000256" key="3">
    <source>
        <dbReference type="ARBA" id="ARBA00022603"/>
    </source>
</evidence>
<dbReference type="InterPro" id="IPR036518">
    <property type="entry name" value="CobE/GbiG_C_sf"/>
</dbReference>
<dbReference type="Gene3D" id="3.40.50.11220">
    <property type="match status" value="1"/>
</dbReference>
<sequence length="639" mass="69960">MVCSEKLGFLMTLFDTFEPMAAIATTPQAIQLLHPLCHSFEGTLYIPKTISLIDTTTCHYQGSLKAHLATIWSKNQAFVFCLATGAVIRLIAPLLNNKASDPAIIVIDPLGQYVISLCSGHQGGADHLAQLIAHHLDATPIITGASHNLNLPAIDVLGLPFGWRKGLGNWTGVSHAIASQKTVQVIQETGSKLWQENLPQNHPFYFGFGEISENTQPAARVWISATHRKFAETSTLPKVQWYPRVLWVGLGCIRGTSQGFIASAIEAVCQQYHLAEEAIAGIATIDIKADEVGIVQYCQEKQYPLLTYSADILNTINVPHPSEVVKQEVGTPSVAEAAAIYGANYWFDYIGNREKTHLEKSLLVTKEIIKSETEAVTIAIAQSELDYIGKTGKIYLVGIGPGSLDQITPGAKTAINQADAIIGYSLYLDLIKPLQRPGQIVESLPITKEKKRAQRAIELAKWGLTVAVISSGDCGIYGMAGLVLEELKNTNWDGNNPNVEVFPGITALQAAAARVGTPLMHDFCAISLSDLLTPWEVIQKRLTAAAIGDFVTALYNPRSQTRQTQIIEAQSIFLKHRKSHTPVALVRCAYRQDENIILTNLGELLHHKIDMLTTVLIGNDSTFFHENWMITPRGYNTIS</sequence>
<keyword evidence="3" id="KW-0489">Methyltransferase</keyword>
<dbReference type="Gene3D" id="3.40.1010.10">
    <property type="entry name" value="Cobalt-precorrin-4 Transmethylase, Domain 1"/>
    <property type="match status" value="1"/>
</dbReference>
<dbReference type="Pfam" id="PF11761">
    <property type="entry name" value="CbiG_mid"/>
    <property type="match status" value="1"/>
</dbReference>
<evidence type="ECO:0000256" key="4">
    <source>
        <dbReference type="ARBA" id="ARBA00022679"/>
    </source>
</evidence>
<dbReference type="InterPro" id="IPR051810">
    <property type="entry name" value="Precorrin_MeTrfase"/>
</dbReference>
<evidence type="ECO:0000259" key="8">
    <source>
        <dbReference type="Pfam" id="PF11760"/>
    </source>
</evidence>
<dbReference type="InterPro" id="IPR000878">
    <property type="entry name" value="4pyrrol_Mease"/>
</dbReference>
<feature type="domain" description="Cobalamin synthesis G N-terminal" evidence="8">
    <location>
        <begin position="67"/>
        <end position="146"/>
    </location>
</feature>
<evidence type="ECO:0000313" key="10">
    <source>
        <dbReference type="EMBL" id="ACB50277.1"/>
    </source>
</evidence>
<accession>B1WSU7</accession>
<evidence type="ECO:0000313" key="11">
    <source>
        <dbReference type="Proteomes" id="UP000001203"/>
    </source>
</evidence>
<dbReference type="Pfam" id="PF01890">
    <property type="entry name" value="CbiG_C"/>
    <property type="match status" value="1"/>
</dbReference>
<dbReference type="PANTHER" id="PTHR47036:SF1">
    <property type="entry name" value="COBALT-FACTOR III C(17)-METHYLTRANSFERASE-RELATED"/>
    <property type="match status" value="1"/>
</dbReference>
<evidence type="ECO:0000259" key="6">
    <source>
        <dbReference type="Pfam" id="PF00590"/>
    </source>
</evidence>
<dbReference type="PANTHER" id="PTHR47036">
    <property type="entry name" value="COBALT-FACTOR III C(17)-METHYLTRANSFERASE-RELATED"/>
    <property type="match status" value="1"/>
</dbReference>
<evidence type="ECO:0000256" key="1">
    <source>
        <dbReference type="ARBA" id="ARBA00004953"/>
    </source>
</evidence>
<proteinExistence type="predicted"/>
<protein>
    <submittedName>
        <fullName evidence="10">Probable bifunctional Cobalamin (Vitamin B12) biosynthesis/precorrin-3B C17-methyltransferase</fullName>
    </submittedName>
</protein>
<dbReference type="Gene3D" id="3.30.950.10">
    <property type="entry name" value="Methyltransferase, Cobalt-precorrin-4 Transmethylase, Domain 2"/>
    <property type="match status" value="1"/>
</dbReference>
<dbReference type="SUPFAM" id="SSF159672">
    <property type="entry name" value="CbiG N-terminal domain-like"/>
    <property type="match status" value="1"/>
</dbReference>
<dbReference type="CDD" id="cd11646">
    <property type="entry name" value="Precorrin_3B_C17_MT"/>
    <property type="match status" value="1"/>
</dbReference>
<feature type="domain" description="Tetrapyrrole methylase" evidence="6">
    <location>
        <begin position="393"/>
        <end position="604"/>
    </location>
</feature>
<dbReference type="RefSeq" id="WP_009546156.1">
    <property type="nucleotide sequence ID" value="NC_010546.1"/>
</dbReference>
<keyword evidence="4" id="KW-0808">Transferase</keyword>
<dbReference type="STRING" id="43989.cce_0926"/>
<feature type="domain" description="CobE/GbiG C-terminal" evidence="7">
    <location>
        <begin position="246"/>
        <end position="381"/>
    </location>
</feature>
<name>B1WSU7_CROS5</name>
<dbReference type="InterPro" id="IPR014777">
    <property type="entry name" value="4pyrrole_Mease_sub1"/>
</dbReference>
<dbReference type="eggNOG" id="COG1010">
    <property type="taxonomic scope" value="Bacteria"/>
</dbReference>
<dbReference type="AlphaFoldDB" id="B1WSU7"/>
<dbReference type="Pfam" id="PF11760">
    <property type="entry name" value="CbiG_N"/>
    <property type="match status" value="1"/>
</dbReference>
<dbReference type="InterPro" id="IPR035996">
    <property type="entry name" value="4pyrrol_Methylase_sf"/>
</dbReference>
<dbReference type="NCBIfam" id="TIGR01466">
    <property type="entry name" value="cobJ_cbiH"/>
    <property type="match status" value="1"/>
</dbReference>
<evidence type="ECO:0000256" key="2">
    <source>
        <dbReference type="ARBA" id="ARBA00022573"/>
    </source>
</evidence>
<dbReference type="Proteomes" id="UP000001203">
    <property type="component" value="Chromosome circular"/>
</dbReference>